<proteinExistence type="predicted"/>
<dbReference type="SUPFAM" id="SSF55874">
    <property type="entry name" value="ATPase domain of HSP90 chaperone/DNA topoisomerase II/histidine kinase"/>
    <property type="match status" value="1"/>
</dbReference>
<dbReference type="EMBL" id="BJZV01000005">
    <property type="protein sequence ID" value="GEP09448.1"/>
    <property type="molecule type" value="Genomic_DNA"/>
</dbReference>
<gene>
    <name evidence="9" type="ORF">MGN01_12930</name>
</gene>
<dbReference type="GO" id="GO:0005524">
    <property type="term" value="F:ATP binding"/>
    <property type="evidence" value="ECO:0007669"/>
    <property type="project" value="UniProtKB-KW"/>
</dbReference>
<dbReference type="Proteomes" id="UP000321750">
    <property type="component" value="Unassembled WGS sequence"/>
</dbReference>
<dbReference type="OrthoDB" id="9816309at2"/>
<dbReference type="GO" id="GO:0004673">
    <property type="term" value="F:protein histidine kinase activity"/>
    <property type="evidence" value="ECO:0007669"/>
    <property type="project" value="UniProtKB-EC"/>
</dbReference>
<dbReference type="AlphaFoldDB" id="A0A512JHL3"/>
<reference evidence="9 10" key="1">
    <citation type="submission" date="2019-07" db="EMBL/GenBank/DDBJ databases">
        <title>Whole genome shotgun sequence of Methylobacterium gnaphalii NBRC 107716.</title>
        <authorList>
            <person name="Hosoyama A."/>
            <person name="Uohara A."/>
            <person name="Ohji S."/>
            <person name="Ichikawa N."/>
        </authorList>
    </citation>
    <scope>NUCLEOTIDE SEQUENCE [LARGE SCALE GENOMIC DNA]</scope>
    <source>
        <strain evidence="9 10">NBRC 107716</strain>
    </source>
</reference>
<organism evidence="9 10">
    <name type="scientific">Methylobacterium gnaphalii</name>
    <dbReference type="NCBI Taxonomy" id="1010610"/>
    <lineage>
        <taxon>Bacteria</taxon>
        <taxon>Pseudomonadati</taxon>
        <taxon>Pseudomonadota</taxon>
        <taxon>Alphaproteobacteria</taxon>
        <taxon>Hyphomicrobiales</taxon>
        <taxon>Methylobacteriaceae</taxon>
        <taxon>Methylobacterium</taxon>
    </lineage>
</organism>
<keyword evidence="7" id="KW-0067">ATP-binding</keyword>
<name>A0A512JHL3_9HYPH</name>
<dbReference type="EC" id="2.7.13.3" evidence="2"/>
<protein>
    <recommendedName>
        <fullName evidence="2">histidine kinase</fullName>
        <ecNumber evidence="2">2.7.13.3</ecNumber>
    </recommendedName>
</protein>
<evidence type="ECO:0000256" key="1">
    <source>
        <dbReference type="ARBA" id="ARBA00000085"/>
    </source>
</evidence>
<keyword evidence="4" id="KW-0808">Transferase</keyword>
<comment type="caution">
    <text evidence="9">The sequence shown here is derived from an EMBL/GenBank/DDBJ whole genome shotgun (WGS) entry which is preliminary data.</text>
</comment>
<evidence type="ECO:0000313" key="9">
    <source>
        <dbReference type="EMBL" id="GEP09448.1"/>
    </source>
</evidence>
<dbReference type="PANTHER" id="PTHR41523:SF7">
    <property type="entry name" value="HISTIDINE KINASE"/>
    <property type="match status" value="1"/>
</dbReference>
<evidence type="ECO:0000256" key="6">
    <source>
        <dbReference type="ARBA" id="ARBA00022777"/>
    </source>
</evidence>
<accession>A0A512JHL3</accession>
<evidence type="ECO:0000256" key="2">
    <source>
        <dbReference type="ARBA" id="ARBA00012438"/>
    </source>
</evidence>
<keyword evidence="3" id="KW-0597">Phosphoprotein</keyword>
<comment type="catalytic activity">
    <reaction evidence="1">
        <text>ATP + protein L-histidine = ADP + protein N-phospho-L-histidine.</text>
        <dbReference type="EC" id="2.7.13.3"/>
    </reaction>
</comment>
<sequence>MTNHEELRDQLDAVKADNARLRRLLDGAGAPDSLRHALRDTAAMLRSIIRRTTETRRDVADYAAHLDGRLDAIVRVRTRTDAYGEADLHSLIADELTFHLAHEGEHAALDGPRVRLRPRAAQVFALAVHELATNAVEHGLLSGSRGRVEVTWRVEPSDGGPLLVLVWKETGANSLIPPSSRGFGMTVLEEMLAYEGGAQAAAAFEPDGVRWTIRLPLVPEVGHLAEE</sequence>
<feature type="domain" description="Signal transduction histidine kinase HWE region" evidence="8">
    <location>
        <begin position="34"/>
        <end position="112"/>
    </location>
</feature>
<evidence type="ECO:0000313" key="10">
    <source>
        <dbReference type="Proteomes" id="UP000321750"/>
    </source>
</evidence>
<dbReference type="InterPro" id="IPR036890">
    <property type="entry name" value="HATPase_C_sf"/>
</dbReference>
<dbReference type="Gene3D" id="3.30.565.10">
    <property type="entry name" value="Histidine kinase-like ATPase, C-terminal domain"/>
    <property type="match status" value="1"/>
</dbReference>
<evidence type="ECO:0000256" key="3">
    <source>
        <dbReference type="ARBA" id="ARBA00022553"/>
    </source>
</evidence>
<evidence type="ECO:0000256" key="7">
    <source>
        <dbReference type="ARBA" id="ARBA00022840"/>
    </source>
</evidence>
<keyword evidence="5" id="KW-0547">Nucleotide-binding</keyword>
<keyword evidence="6" id="KW-0418">Kinase</keyword>
<dbReference type="PANTHER" id="PTHR41523">
    <property type="entry name" value="TWO-COMPONENT SYSTEM SENSOR PROTEIN"/>
    <property type="match status" value="1"/>
</dbReference>
<dbReference type="Pfam" id="PF07536">
    <property type="entry name" value="HWE_HK"/>
    <property type="match status" value="1"/>
</dbReference>
<dbReference type="InterPro" id="IPR011102">
    <property type="entry name" value="Sig_transdc_His_kinase_HWE"/>
</dbReference>
<keyword evidence="10" id="KW-1185">Reference proteome</keyword>
<dbReference type="RefSeq" id="WP_147045766.1">
    <property type="nucleotide sequence ID" value="NZ_BJZV01000005.1"/>
</dbReference>
<evidence type="ECO:0000259" key="8">
    <source>
        <dbReference type="Pfam" id="PF07536"/>
    </source>
</evidence>
<evidence type="ECO:0000256" key="5">
    <source>
        <dbReference type="ARBA" id="ARBA00022741"/>
    </source>
</evidence>
<evidence type="ECO:0000256" key="4">
    <source>
        <dbReference type="ARBA" id="ARBA00022679"/>
    </source>
</evidence>